<dbReference type="PROSITE" id="PS00086">
    <property type="entry name" value="CYTOCHROME_P450"/>
    <property type="match status" value="1"/>
</dbReference>
<evidence type="ECO:0000256" key="5">
    <source>
        <dbReference type="ARBA" id="ARBA00022723"/>
    </source>
</evidence>
<dbReference type="InterPro" id="IPR017972">
    <property type="entry name" value="Cyt_P450_CS"/>
</dbReference>
<evidence type="ECO:0000256" key="8">
    <source>
        <dbReference type="ARBA" id="ARBA00023004"/>
    </source>
</evidence>
<dbReference type="PANTHER" id="PTHR47950:SF4">
    <property type="entry name" value="GERANIOL 8-HYDROXYLASE-LIKE"/>
    <property type="match status" value="1"/>
</dbReference>
<keyword evidence="10" id="KW-0472">Membrane</keyword>
<dbReference type="GO" id="GO:0016705">
    <property type="term" value="F:oxidoreductase activity, acting on paired donors, with incorporation or reduction of molecular oxygen"/>
    <property type="evidence" value="ECO:0007669"/>
    <property type="project" value="InterPro"/>
</dbReference>
<dbReference type="Proteomes" id="UP001289374">
    <property type="component" value="Unassembled WGS sequence"/>
</dbReference>
<evidence type="ECO:0000256" key="1">
    <source>
        <dbReference type="ARBA" id="ARBA00004167"/>
    </source>
</evidence>
<evidence type="ECO:0000256" key="9">
    <source>
        <dbReference type="ARBA" id="ARBA00023033"/>
    </source>
</evidence>
<accession>A0AAE1WVS6</accession>
<keyword evidence="9 11" id="KW-0503">Monooxygenase</keyword>
<keyword evidence="7 11" id="KW-0560">Oxidoreductase</keyword>
<dbReference type="InterPro" id="IPR036396">
    <property type="entry name" value="Cyt_P450_sf"/>
</dbReference>
<evidence type="ECO:0000256" key="2">
    <source>
        <dbReference type="ARBA" id="ARBA00010617"/>
    </source>
</evidence>
<dbReference type="GO" id="GO:0020037">
    <property type="term" value="F:heme binding"/>
    <property type="evidence" value="ECO:0007669"/>
    <property type="project" value="InterPro"/>
</dbReference>
<dbReference type="GO" id="GO:0016020">
    <property type="term" value="C:membrane"/>
    <property type="evidence" value="ECO:0007669"/>
    <property type="project" value="UniProtKB-SubCell"/>
</dbReference>
<keyword evidence="8 11" id="KW-0408">Iron</keyword>
<evidence type="ECO:0000313" key="13">
    <source>
        <dbReference type="Proteomes" id="UP001289374"/>
    </source>
</evidence>
<dbReference type="GO" id="GO:0005506">
    <property type="term" value="F:iron ion binding"/>
    <property type="evidence" value="ECO:0007669"/>
    <property type="project" value="InterPro"/>
</dbReference>
<keyword evidence="6" id="KW-1133">Transmembrane helix</keyword>
<evidence type="ECO:0000256" key="10">
    <source>
        <dbReference type="ARBA" id="ARBA00023136"/>
    </source>
</evidence>
<proteinExistence type="inferred from homology"/>
<evidence type="ECO:0000256" key="7">
    <source>
        <dbReference type="ARBA" id="ARBA00023002"/>
    </source>
</evidence>
<name>A0AAE1WVS6_9LAMI</name>
<keyword evidence="3 11" id="KW-0349">Heme</keyword>
<protein>
    <submittedName>
        <fullName evidence="12">Cytochrome</fullName>
    </submittedName>
</protein>
<dbReference type="PRINTS" id="PR00385">
    <property type="entry name" value="P450"/>
</dbReference>
<sequence>MNARQGWGETQNQQTNCEGPDGLTRLDVKLLIVEIFIAGTDTSTSTVEWVMAELLHNPTILSKGKQELSEIITPGGIIQEQDIARLPYLTAVIKETRMHQTSPLLLPHLAEQDVDIQGYTIPKHTRIWGNDFKFTPFSAGRRICPGMNLALRKVALIVVNLIKPFDWKLPNGMAPEDMGMTEKFGVTLRKAEPLVAIPLRKTT</sequence>
<dbReference type="Gene3D" id="1.10.630.10">
    <property type="entry name" value="Cytochrome P450"/>
    <property type="match status" value="1"/>
</dbReference>
<dbReference type="PRINTS" id="PR00463">
    <property type="entry name" value="EP450I"/>
</dbReference>
<dbReference type="SUPFAM" id="SSF48264">
    <property type="entry name" value="Cytochrome P450"/>
    <property type="match status" value="1"/>
</dbReference>
<evidence type="ECO:0000313" key="12">
    <source>
        <dbReference type="EMBL" id="KAK4400540.1"/>
    </source>
</evidence>
<keyword evidence="4" id="KW-0812">Transmembrane</keyword>
<dbReference type="GO" id="GO:0004497">
    <property type="term" value="F:monooxygenase activity"/>
    <property type="evidence" value="ECO:0007669"/>
    <property type="project" value="UniProtKB-KW"/>
</dbReference>
<reference evidence="12" key="2">
    <citation type="journal article" date="2024" name="Plant">
        <title>Genomic evolution and insights into agronomic trait innovations of Sesamum species.</title>
        <authorList>
            <person name="Miao H."/>
            <person name="Wang L."/>
            <person name="Qu L."/>
            <person name="Liu H."/>
            <person name="Sun Y."/>
            <person name="Le M."/>
            <person name="Wang Q."/>
            <person name="Wei S."/>
            <person name="Zheng Y."/>
            <person name="Lin W."/>
            <person name="Duan Y."/>
            <person name="Cao H."/>
            <person name="Xiong S."/>
            <person name="Wang X."/>
            <person name="Wei L."/>
            <person name="Li C."/>
            <person name="Ma Q."/>
            <person name="Ju M."/>
            <person name="Zhao R."/>
            <person name="Li G."/>
            <person name="Mu C."/>
            <person name="Tian Q."/>
            <person name="Mei H."/>
            <person name="Zhang T."/>
            <person name="Gao T."/>
            <person name="Zhang H."/>
        </authorList>
    </citation>
    <scope>NUCLEOTIDE SEQUENCE</scope>
    <source>
        <strain evidence="12">K16</strain>
    </source>
</reference>
<dbReference type="InterPro" id="IPR001128">
    <property type="entry name" value="Cyt_P450"/>
</dbReference>
<dbReference type="PANTHER" id="PTHR47950">
    <property type="entry name" value="CYTOCHROME P450, FAMILY 76, SUBFAMILY C, POLYPEPTIDE 5-RELATED"/>
    <property type="match status" value="1"/>
</dbReference>
<evidence type="ECO:0000256" key="4">
    <source>
        <dbReference type="ARBA" id="ARBA00022692"/>
    </source>
</evidence>
<keyword evidence="5 11" id="KW-0479">Metal-binding</keyword>
<dbReference type="AlphaFoldDB" id="A0AAE1WVS6"/>
<comment type="subcellular location">
    <subcellularLocation>
        <location evidence="1">Membrane</location>
        <topology evidence="1">Single-pass membrane protein</topology>
    </subcellularLocation>
</comment>
<dbReference type="InterPro" id="IPR002401">
    <property type="entry name" value="Cyt_P450_E_grp-I"/>
</dbReference>
<organism evidence="12 13">
    <name type="scientific">Sesamum angolense</name>
    <dbReference type="NCBI Taxonomy" id="2727404"/>
    <lineage>
        <taxon>Eukaryota</taxon>
        <taxon>Viridiplantae</taxon>
        <taxon>Streptophyta</taxon>
        <taxon>Embryophyta</taxon>
        <taxon>Tracheophyta</taxon>
        <taxon>Spermatophyta</taxon>
        <taxon>Magnoliopsida</taxon>
        <taxon>eudicotyledons</taxon>
        <taxon>Gunneridae</taxon>
        <taxon>Pentapetalae</taxon>
        <taxon>asterids</taxon>
        <taxon>lamiids</taxon>
        <taxon>Lamiales</taxon>
        <taxon>Pedaliaceae</taxon>
        <taxon>Sesamum</taxon>
    </lineage>
</organism>
<keyword evidence="13" id="KW-1185">Reference proteome</keyword>
<evidence type="ECO:0000256" key="6">
    <source>
        <dbReference type="ARBA" id="ARBA00022989"/>
    </source>
</evidence>
<comment type="similarity">
    <text evidence="2 11">Belongs to the cytochrome P450 family.</text>
</comment>
<evidence type="ECO:0000256" key="11">
    <source>
        <dbReference type="RuleBase" id="RU000461"/>
    </source>
</evidence>
<comment type="caution">
    <text evidence="12">The sequence shown here is derived from an EMBL/GenBank/DDBJ whole genome shotgun (WGS) entry which is preliminary data.</text>
</comment>
<evidence type="ECO:0000256" key="3">
    <source>
        <dbReference type="ARBA" id="ARBA00022617"/>
    </source>
</evidence>
<dbReference type="Pfam" id="PF00067">
    <property type="entry name" value="p450"/>
    <property type="match status" value="2"/>
</dbReference>
<reference evidence="12" key="1">
    <citation type="submission" date="2020-06" db="EMBL/GenBank/DDBJ databases">
        <authorList>
            <person name="Li T."/>
            <person name="Hu X."/>
            <person name="Zhang T."/>
            <person name="Song X."/>
            <person name="Zhang H."/>
            <person name="Dai N."/>
            <person name="Sheng W."/>
            <person name="Hou X."/>
            <person name="Wei L."/>
        </authorList>
    </citation>
    <scope>NUCLEOTIDE SEQUENCE</scope>
    <source>
        <strain evidence="12">K16</strain>
        <tissue evidence="12">Leaf</tissue>
    </source>
</reference>
<gene>
    <name evidence="12" type="ORF">Sango_1160100</name>
</gene>
<dbReference type="EMBL" id="JACGWL010000006">
    <property type="protein sequence ID" value="KAK4400540.1"/>
    <property type="molecule type" value="Genomic_DNA"/>
</dbReference>